<feature type="domain" description="Secretion system C-terminal sorting" evidence="9">
    <location>
        <begin position="772"/>
        <end position="833"/>
    </location>
</feature>
<evidence type="ECO:0000259" key="9">
    <source>
        <dbReference type="Pfam" id="PF18962"/>
    </source>
</evidence>
<keyword evidence="2" id="KW-0645">Protease</keyword>
<comment type="caution">
    <text evidence="10">The sequence shown here is derived from an EMBL/GenBank/DDBJ whole genome shotgun (WGS) entry which is preliminary data.</text>
</comment>
<dbReference type="RefSeq" id="WP_116679337.1">
    <property type="nucleotide sequence ID" value="NZ_QEKY01000008.1"/>
</dbReference>
<dbReference type="InterPro" id="IPR044934">
    <property type="entry name" value="Streptopain_sf"/>
</dbReference>
<feature type="active site" description="Proton acceptor" evidence="6">
    <location>
        <position position="328"/>
    </location>
</feature>
<accession>A0A2U1FC99</accession>
<evidence type="ECO:0000256" key="5">
    <source>
        <dbReference type="ARBA" id="ARBA00022807"/>
    </source>
</evidence>
<dbReference type="Gene3D" id="3.90.70.50">
    <property type="entry name" value="Peptidase C10, streptopain"/>
    <property type="match status" value="2"/>
</dbReference>
<dbReference type="NCBIfam" id="TIGR04183">
    <property type="entry name" value="Por_Secre_tail"/>
    <property type="match status" value="1"/>
</dbReference>
<dbReference type="InterPro" id="IPR000200">
    <property type="entry name" value="Peptidase_C10"/>
</dbReference>
<sequence>MKRFFLALGFLLYSIIVLSAAPVTQSQAERTAQNFFAKRQPHSFLSASTCRMDFVYRTADNGQALFYVFNRGANEGFVLVSADDRFPAVIGYAFEGRFDATRMPDNLKGWLRGYEREMTAVMEGRATAINATEEAVPSRDLPTSVAPILETGINAADPIIWDQGYPFNTLHPILESGQQAYTGCVATAMAQIMRHYKWPASATGGYDYYDNLLGGPNTHYSGTFGTTYDWTNMPGTVSSDVTNAQVTALSTFMRDVTFSVNMQFADFGSGTFSIYVGRALRDNFHYKHSLRYLDRALVPTPEWKALIRQELAAQRPVYYSGSDGEMGHAFVCDGYEADGTFHFNWGWGGLSNGNFYLNLLNPGSLGTGAGNGGYSTNQEIVVGIEPAYNGETGTMPDPTIALLNLHHTTTDEAFDFEVMIRNFSNYAGDVHLAYQLTKPDGSQAIVPATSVPIVWEDIVGESTATVSIPRTQLAEGKNTISILYRTEGMAEWQELHHLMMWWVNHIEISMPNGEVTYTKADAHIALKEGSLSYNLKAFSDGTLKATLYNPGTEEYRSRVTYALRNAEGRLYLLGRRLMELAPGDPVGENIVLKVEKLKARAGQYTLVCTGDMNTMLEDASWVELATVEVQPHSSSYSPILVAANEQLSLLTVHRTAPEALPAFSVTNEGNGFNGSLAIFITSASTGKSFIAKELSISISKGETRTIAPDLTASAALYTDTNLYPDGVYYVHIAEKEPWEVTDLFGDYYYRMRLVTDMSDHTVDGAGSTTLKLFPNPADTFVQVSIPSLYVGETLRIFDIQGRMHLHTIVSNETLRLDLTQFAKGSYLITVGDLTGKLYIR</sequence>
<evidence type="ECO:0000256" key="7">
    <source>
        <dbReference type="SAM" id="SignalP"/>
    </source>
</evidence>
<feature type="signal peptide" evidence="7">
    <location>
        <begin position="1"/>
        <end position="20"/>
    </location>
</feature>
<proteinExistence type="inferred from homology"/>
<dbReference type="Proteomes" id="UP000245462">
    <property type="component" value="Unassembled WGS sequence"/>
</dbReference>
<dbReference type="InterPro" id="IPR038765">
    <property type="entry name" value="Papain-like_cys_pep_sf"/>
</dbReference>
<dbReference type="Pfam" id="PF18962">
    <property type="entry name" value="Por_Secre_tail"/>
    <property type="match status" value="1"/>
</dbReference>
<comment type="similarity">
    <text evidence="1">Belongs to the peptidase C10 family.</text>
</comment>
<dbReference type="InterPro" id="IPR025896">
    <property type="entry name" value="Spi_Prtas-inh"/>
</dbReference>
<dbReference type="SUPFAM" id="SSF54001">
    <property type="entry name" value="Cysteine proteinases"/>
    <property type="match status" value="1"/>
</dbReference>
<reference evidence="10 11" key="1">
    <citation type="submission" date="2018-04" db="EMBL/GenBank/DDBJ databases">
        <title>Genomic Encyclopedia of Type Strains, Phase IV (KMG-IV): sequencing the most valuable type-strain genomes for metagenomic binning, comparative biology and taxonomic classification.</title>
        <authorList>
            <person name="Goeker M."/>
        </authorList>
    </citation>
    <scope>NUCLEOTIDE SEQUENCE [LARGE SCALE GENOMIC DNA]</scope>
    <source>
        <strain evidence="10 11">DSM 28520</strain>
    </source>
</reference>
<feature type="domain" description="Spi protease inhibitor" evidence="8">
    <location>
        <begin position="20"/>
        <end position="118"/>
    </location>
</feature>
<dbReference type="Pfam" id="PF01640">
    <property type="entry name" value="Peptidase_C10"/>
    <property type="match status" value="1"/>
</dbReference>
<dbReference type="PRINTS" id="PR00797">
    <property type="entry name" value="STREPTOPAIN"/>
</dbReference>
<organism evidence="10 11">
    <name type="scientific">Porphyromonas loveana</name>
    <dbReference type="NCBI Taxonomy" id="1884669"/>
    <lineage>
        <taxon>Bacteria</taxon>
        <taxon>Pseudomonadati</taxon>
        <taxon>Bacteroidota</taxon>
        <taxon>Bacteroidia</taxon>
        <taxon>Bacteroidales</taxon>
        <taxon>Porphyromonadaceae</taxon>
        <taxon>Porphyromonas</taxon>
    </lineage>
</organism>
<name>A0A2U1FC99_9PORP</name>
<feature type="chain" id="PRO_5015651279" evidence="7">
    <location>
        <begin position="21"/>
        <end position="840"/>
    </location>
</feature>
<feature type="active site" description="Nucleophile" evidence="6">
    <location>
        <position position="184"/>
    </location>
</feature>
<dbReference type="InterPro" id="IPR026444">
    <property type="entry name" value="Secre_tail"/>
</dbReference>
<evidence type="ECO:0000313" key="10">
    <source>
        <dbReference type="EMBL" id="PVZ09831.1"/>
    </source>
</evidence>
<evidence type="ECO:0000259" key="8">
    <source>
        <dbReference type="Pfam" id="PF13734"/>
    </source>
</evidence>
<evidence type="ECO:0000256" key="2">
    <source>
        <dbReference type="ARBA" id="ARBA00022670"/>
    </source>
</evidence>
<dbReference type="GO" id="GO:0006508">
    <property type="term" value="P:proteolysis"/>
    <property type="evidence" value="ECO:0007669"/>
    <property type="project" value="UniProtKB-KW"/>
</dbReference>
<evidence type="ECO:0000313" key="11">
    <source>
        <dbReference type="Proteomes" id="UP000245462"/>
    </source>
</evidence>
<dbReference type="AlphaFoldDB" id="A0A2U1FC99"/>
<keyword evidence="3 7" id="KW-0732">Signal</keyword>
<keyword evidence="11" id="KW-1185">Reference proteome</keyword>
<evidence type="ECO:0000256" key="3">
    <source>
        <dbReference type="ARBA" id="ARBA00022729"/>
    </source>
</evidence>
<keyword evidence="4" id="KW-0378">Hydrolase</keyword>
<dbReference type="EMBL" id="QEKY01000008">
    <property type="protein sequence ID" value="PVZ09831.1"/>
    <property type="molecule type" value="Genomic_DNA"/>
</dbReference>
<dbReference type="GeneID" id="94550802"/>
<keyword evidence="5" id="KW-0788">Thiol protease</keyword>
<dbReference type="GO" id="GO:0008234">
    <property type="term" value="F:cysteine-type peptidase activity"/>
    <property type="evidence" value="ECO:0007669"/>
    <property type="project" value="UniProtKB-KW"/>
</dbReference>
<dbReference type="OrthoDB" id="2235251at2"/>
<evidence type="ECO:0000256" key="4">
    <source>
        <dbReference type="ARBA" id="ARBA00022801"/>
    </source>
</evidence>
<gene>
    <name evidence="10" type="ORF">C7382_10820</name>
</gene>
<dbReference type="Pfam" id="PF13734">
    <property type="entry name" value="Inhibitor_I69"/>
    <property type="match status" value="1"/>
</dbReference>
<protein>
    <submittedName>
        <fullName evidence="10">Putative secreted protein (Por secretion system target)</fullName>
    </submittedName>
</protein>
<evidence type="ECO:0000256" key="1">
    <source>
        <dbReference type="ARBA" id="ARBA00009693"/>
    </source>
</evidence>
<evidence type="ECO:0000256" key="6">
    <source>
        <dbReference type="PIRSR" id="PIRSR600200-1"/>
    </source>
</evidence>